<keyword evidence="2" id="KW-0732">Signal</keyword>
<evidence type="ECO:0000256" key="1">
    <source>
        <dbReference type="SAM" id="MobiDB-lite"/>
    </source>
</evidence>
<evidence type="ECO:0000313" key="4">
    <source>
        <dbReference type="Proteomes" id="UP001209701"/>
    </source>
</evidence>
<dbReference type="PROSITE" id="PS51257">
    <property type="entry name" value="PROKAR_LIPOPROTEIN"/>
    <property type="match status" value="1"/>
</dbReference>
<dbReference type="Proteomes" id="UP001209701">
    <property type="component" value="Unassembled WGS sequence"/>
</dbReference>
<gene>
    <name evidence="3" type="ORF">LNV07_18655</name>
</gene>
<sequence>MFRKQVNRLQILALGFLLSACGGGGGGASGDVNSNEIVAPPPPPPSSSQSLIPQAPPLGEVLYADATLLRPMRSGSQWTYRGTDLSANRTGPQFYRSTVSQTLAAEGLVESEINGADNDVSTTKLEVKDGLIIASGPTGLPGTSDTDALASTELRSPVRQGDQYILLERDYANSGLDADQDKKEDVLTIAAYRRVMGNESVTLTDDSTLTTVRVDTIALMRFKRSSDGVLTPVMKLTESVWYAPRIGIVQKKIVMADSISKIAGASGLRKILAAAPGTNAGLIDRLEVLESWDGVDAGHGFTKPQAVLRPNTSSGGAAYFGEAIGAKAFGERVMVVIANGDSDRVGLSIAILDKRGQLNSVREYPGLMKNSYLSDMKYNASGVVWLSSGVAIFAPVEGNRMRMFHFDQTGQLTNGETGTLFPFDSIEALAGDGDRIWAAHTKDSEIYPGVDLVLQSFDVLARPQTAEMVLEAKTARGIGGIKLSAANGRVTATWQTESTARYAVWTASQGAPIAKSLKSISQSTTGTYNSPLRPVTSATKSHIIWAGPALVEYDSNGPGQDPGLRGLMLDLVSAEPVRSSNGDVDAEKLHVSRELGAENYLVAAAGDGLVFANVVKTQKLFPEAKDPQAFVEFSIFSDSDLPLAAVKPTIVRVHGVDLMGFEISPFAVRHLVYLQDRIMVIKGDNSLATYLVWLRK</sequence>
<proteinExistence type="predicted"/>
<feature type="region of interest" description="Disordered" evidence="1">
    <location>
        <begin position="32"/>
        <end position="54"/>
    </location>
</feature>
<evidence type="ECO:0000313" key="3">
    <source>
        <dbReference type="EMBL" id="MCV2370108.1"/>
    </source>
</evidence>
<dbReference type="EMBL" id="JAJIRN010000008">
    <property type="protein sequence ID" value="MCV2370108.1"/>
    <property type="molecule type" value="Genomic_DNA"/>
</dbReference>
<reference evidence="3 4" key="1">
    <citation type="submission" date="2021-11" db="EMBL/GenBank/DDBJ databases">
        <authorList>
            <person name="Liang Q."/>
            <person name="Mou H."/>
            <person name="Liu Z."/>
        </authorList>
    </citation>
    <scope>NUCLEOTIDE SEQUENCE [LARGE SCALE GENOMIC DNA]</scope>
    <source>
        <strain evidence="3 4">CHU3</strain>
    </source>
</reference>
<keyword evidence="4" id="KW-1185">Reference proteome</keyword>
<comment type="caution">
    <text evidence="3">The sequence shown here is derived from an EMBL/GenBank/DDBJ whole genome shotgun (WGS) entry which is preliminary data.</text>
</comment>
<accession>A0ABT2YJA6</accession>
<evidence type="ECO:0008006" key="5">
    <source>
        <dbReference type="Google" id="ProtNLM"/>
    </source>
</evidence>
<dbReference type="RefSeq" id="WP_263572686.1">
    <property type="nucleotide sequence ID" value="NZ_JAJIRN010000008.1"/>
</dbReference>
<name>A0ABT2YJA6_9BURK</name>
<feature type="chain" id="PRO_5045249123" description="Beta propeller domain-containing protein" evidence="2">
    <location>
        <begin position="23"/>
        <end position="696"/>
    </location>
</feature>
<organism evidence="3 4">
    <name type="scientific">Roseateles oligotrophus</name>
    <dbReference type="NCBI Taxonomy" id="1769250"/>
    <lineage>
        <taxon>Bacteria</taxon>
        <taxon>Pseudomonadati</taxon>
        <taxon>Pseudomonadota</taxon>
        <taxon>Betaproteobacteria</taxon>
        <taxon>Burkholderiales</taxon>
        <taxon>Sphaerotilaceae</taxon>
        <taxon>Roseateles</taxon>
    </lineage>
</organism>
<feature type="signal peptide" evidence="2">
    <location>
        <begin position="1"/>
        <end position="22"/>
    </location>
</feature>
<protein>
    <recommendedName>
        <fullName evidence="5">Beta propeller domain-containing protein</fullName>
    </recommendedName>
</protein>
<evidence type="ECO:0000256" key="2">
    <source>
        <dbReference type="SAM" id="SignalP"/>
    </source>
</evidence>